<dbReference type="SMART" id="SM00471">
    <property type="entry name" value="HDc"/>
    <property type="match status" value="1"/>
</dbReference>
<dbReference type="AlphaFoldDB" id="A0A6H3FDB5"/>
<dbReference type="NCBIfam" id="NF045665">
    <property type="entry name" value="NTPtran_DVU1551"/>
    <property type="match status" value="1"/>
</dbReference>
<proteinExistence type="predicted"/>
<protein>
    <submittedName>
        <fullName evidence="3">HD domain-containing protein</fullName>
    </submittedName>
</protein>
<gene>
    <name evidence="3" type="ORF">EB812_04600</name>
</gene>
<evidence type="ECO:0000256" key="1">
    <source>
        <dbReference type="SAM" id="MobiDB-lite"/>
    </source>
</evidence>
<keyword evidence="4" id="KW-1185">Reference proteome</keyword>
<dbReference type="SUPFAM" id="SSF53448">
    <property type="entry name" value="Nucleotide-diphospho-sugar transferases"/>
    <property type="match status" value="1"/>
</dbReference>
<dbReference type="GO" id="GO:0016779">
    <property type="term" value="F:nucleotidyltransferase activity"/>
    <property type="evidence" value="ECO:0007669"/>
    <property type="project" value="UniProtKB-ARBA"/>
</dbReference>
<comment type="caution">
    <text evidence="3">The sequence shown here is derived from an EMBL/GenBank/DDBJ whole genome shotgun (WGS) entry which is preliminary data.</text>
</comment>
<evidence type="ECO:0000259" key="2">
    <source>
        <dbReference type="SMART" id="SM00471"/>
    </source>
</evidence>
<dbReference type="EMBL" id="SIXC01000004">
    <property type="protein sequence ID" value="TBH80891.1"/>
    <property type="molecule type" value="Genomic_DNA"/>
</dbReference>
<accession>A0A6H3FDB5</accession>
<reference evidence="3 4" key="1">
    <citation type="submission" date="2018-12" db="EMBL/GenBank/DDBJ databases">
        <title>First genome draft of Desulfovibrio legallis sp. nov.</title>
        <authorList>
            <person name="Ben Dhia O."/>
            <person name="Najjari A."/>
            <person name="Ferjani R."/>
            <person name="Fhoula I."/>
            <person name="Fardeau M.-L."/>
            <person name="Boudabbous A."/>
            <person name="Ouzari H.I."/>
        </authorList>
    </citation>
    <scope>NUCLEOTIDE SEQUENCE [LARGE SCALE GENOMIC DNA]</scope>
    <source>
        <strain evidence="3 4">H1T</strain>
    </source>
</reference>
<dbReference type="PANTHER" id="PTHR43777:SF1">
    <property type="entry name" value="MOLYBDENUM COFACTOR CYTIDYLYLTRANSFERASE"/>
    <property type="match status" value="1"/>
</dbReference>
<dbReference type="InterPro" id="IPR025877">
    <property type="entry name" value="MobA-like_NTP_Trfase"/>
</dbReference>
<dbReference type="InterPro" id="IPR029044">
    <property type="entry name" value="Nucleotide-diphossugar_trans"/>
</dbReference>
<dbReference type="Gene3D" id="1.10.3210.10">
    <property type="entry name" value="Hypothetical protein af1432"/>
    <property type="match status" value="1"/>
</dbReference>
<feature type="compositionally biased region" description="Low complexity" evidence="1">
    <location>
        <begin position="435"/>
        <end position="453"/>
    </location>
</feature>
<dbReference type="InterPro" id="IPR006674">
    <property type="entry name" value="HD_domain"/>
</dbReference>
<feature type="compositionally biased region" description="Basic and acidic residues" evidence="1">
    <location>
        <begin position="401"/>
        <end position="411"/>
    </location>
</feature>
<feature type="domain" description="HD/PDEase" evidence="2">
    <location>
        <begin position="209"/>
        <end position="337"/>
    </location>
</feature>
<dbReference type="SUPFAM" id="SSF109604">
    <property type="entry name" value="HD-domain/PDEase-like"/>
    <property type="match status" value="1"/>
</dbReference>
<dbReference type="Proteomes" id="UP000292919">
    <property type="component" value="Unassembled WGS sequence"/>
</dbReference>
<dbReference type="InterPro" id="IPR054703">
    <property type="entry name" value="Mop-rel"/>
</dbReference>
<dbReference type="Pfam" id="PF12804">
    <property type="entry name" value="NTP_transf_3"/>
    <property type="match status" value="1"/>
</dbReference>
<name>A0A6H3FDB5_9BACT</name>
<dbReference type="InterPro" id="IPR003607">
    <property type="entry name" value="HD/PDEase_dom"/>
</dbReference>
<dbReference type="Gene3D" id="3.90.550.10">
    <property type="entry name" value="Spore Coat Polysaccharide Biosynthesis Protein SpsA, Chain A"/>
    <property type="match status" value="1"/>
</dbReference>
<dbReference type="Pfam" id="PF01966">
    <property type="entry name" value="HD"/>
    <property type="match status" value="1"/>
</dbReference>
<evidence type="ECO:0000313" key="3">
    <source>
        <dbReference type="EMBL" id="TBH80891.1"/>
    </source>
</evidence>
<evidence type="ECO:0000313" key="4">
    <source>
        <dbReference type="Proteomes" id="UP000292919"/>
    </source>
</evidence>
<organism evidence="3 4">
    <name type="scientific">Desulfovibrio legallii</name>
    <dbReference type="NCBI Taxonomy" id="571438"/>
    <lineage>
        <taxon>Bacteria</taxon>
        <taxon>Pseudomonadati</taxon>
        <taxon>Thermodesulfobacteriota</taxon>
        <taxon>Desulfovibrionia</taxon>
        <taxon>Desulfovibrionales</taxon>
        <taxon>Desulfovibrionaceae</taxon>
        <taxon>Desulfovibrio</taxon>
    </lineage>
</organism>
<sequence length="453" mass="47097">MGRVKALLPLPCPAEGKKIEAQSALALLVGTFRRAGITDITVVTGWHAHVVEPAAKALGLAVARNPAPERGMFSSVQTGLQALLAAHGQGPVLVNPVDVPLVRSLTLRALLEAAAQTPDTVLLPVFAGQEGHPPCIPAAALPALAAYAGPDGLRGALAALPCRRLSVPDAAMLEDMDRPEDYARLQRLALRRAALSPAEALELLRLRAVPEKGLRHARAVGAVARALAEALGRAARMAANPDQTAVPRAPGAAQTPALDPELACAGGLVHDIAKGQPHHEAAGAALLEALDLPHLAALVRDHRDLSLPDDQPVSERELVYLADKYCWGGQFVPVAQRFGQKLEVFAQDAEACAAIVGRLGRAKALEARLARELGRAPAAVAQQTLALEDRPQDTTPAKTSPADKPEADKMPTEGPQADMPHTGKAQTNPADRTTAKGTSAAATGRGASPKAPA</sequence>
<feature type="region of interest" description="Disordered" evidence="1">
    <location>
        <begin position="384"/>
        <end position="453"/>
    </location>
</feature>
<dbReference type="PANTHER" id="PTHR43777">
    <property type="entry name" value="MOLYBDENUM COFACTOR CYTIDYLYLTRANSFERASE"/>
    <property type="match status" value="1"/>
</dbReference>